<dbReference type="SUPFAM" id="SSF55326">
    <property type="entry name" value="PurM N-terminal domain-like"/>
    <property type="match status" value="1"/>
</dbReference>
<evidence type="ECO:0000256" key="7">
    <source>
        <dbReference type="ARBA" id="ARBA00022842"/>
    </source>
</evidence>
<feature type="binding site" description="in other chain" evidence="9">
    <location>
        <position position="38"/>
    </location>
    <ligand>
        <name>ATP</name>
        <dbReference type="ChEBI" id="CHEBI:30616"/>
        <note>ligand shared between dimeric partners</note>
    </ligand>
</feature>
<organism evidence="12 13">
    <name type="scientific">Armatimonas rosea</name>
    <dbReference type="NCBI Taxonomy" id="685828"/>
    <lineage>
        <taxon>Bacteria</taxon>
        <taxon>Bacillati</taxon>
        <taxon>Armatimonadota</taxon>
        <taxon>Armatimonadia</taxon>
        <taxon>Armatimonadales</taxon>
        <taxon>Armatimonadaceae</taxon>
        <taxon>Armatimonas</taxon>
    </lineage>
</organism>
<dbReference type="Pfam" id="PF00586">
    <property type="entry name" value="AIRS"/>
    <property type="match status" value="1"/>
</dbReference>
<dbReference type="InterPro" id="IPR004536">
    <property type="entry name" value="SPS/SelD"/>
</dbReference>
<feature type="binding site" description="in other chain" evidence="9">
    <location>
        <position position="61"/>
    </location>
    <ligand>
        <name>ATP</name>
        <dbReference type="ChEBI" id="CHEBI:30616"/>
        <note>ligand shared between dimeric partners</note>
    </ligand>
</feature>
<keyword evidence="4 9" id="KW-0547">Nucleotide-binding</keyword>
<dbReference type="GO" id="GO:0004756">
    <property type="term" value="F:selenide, water dikinase activity"/>
    <property type="evidence" value="ECO:0007669"/>
    <property type="project" value="UniProtKB-UniRule"/>
</dbReference>
<protein>
    <recommendedName>
        <fullName evidence="9">Selenide, water dikinase</fullName>
        <ecNumber evidence="9">2.7.9.3</ecNumber>
    </recommendedName>
    <alternativeName>
        <fullName evidence="9">Selenium donor protein</fullName>
    </alternativeName>
    <alternativeName>
        <fullName evidence="9">Selenophosphate synthase</fullName>
    </alternativeName>
</protein>
<dbReference type="Pfam" id="PF02769">
    <property type="entry name" value="AIRS_C"/>
    <property type="match status" value="1"/>
</dbReference>
<dbReference type="GO" id="GO:0005737">
    <property type="term" value="C:cytoplasm"/>
    <property type="evidence" value="ECO:0007669"/>
    <property type="project" value="TreeGrafter"/>
</dbReference>
<evidence type="ECO:0000256" key="6">
    <source>
        <dbReference type="ARBA" id="ARBA00022840"/>
    </source>
</evidence>
<comment type="catalytic activity">
    <reaction evidence="9">
        <text>hydrogenselenide + ATP + H2O = selenophosphate + AMP + phosphate + 2 H(+)</text>
        <dbReference type="Rhea" id="RHEA:18737"/>
        <dbReference type="ChEBI" id="CHEBI:15377"/>
        <dbReference type="ChEBI" id="CHEBI:15378"/>
        <dbReference type="ChEBI" id="CHEBI:16144"/>
        <dbReference type="ChEBI" id="CHEBI:29317"/>
        <dbReference type="ChEBI" id="CHEBI:30616"/>
        <dbReference type="ChEBI" id="CHEBI:43474"/>
        <dbReference type="ChEBI" id="CHEBI:456215"/>
        <dbReference type="EC" id="2.7.9.3"/>
    </reaction>
</comment>
<evidence type="ECO:0000259" key="11">
    <source>
        <dbReference type="Pfam" id="PF02769"/>
    </source>
</evidence>
<feature type="binding site" description="in other chain" evidence="9">
    <location>
        <begin position="18"/>
        <end position="20"/>
    </location>
    <ligand>
        <name>ATP</name>
        <dbReference type="ChEBI" id="CHEBI:30616"/>
        <note>ligand shared between dimeric partners</note>
    </ligand>
</feature>
<feature type="binding site" evidence="9">
    <location>
        <position position="61"/>
    </location>
    <ligand>
        <name>Mg(2+)</name>
        <dbReference type="ChEBI" id="CHEBI:18420"/>
    </ligand>
</feature>
<dbReference type="InterPro" id="IPR016188">
    <property type="entry name" value="PurM-like_N"/>
</dbReference>
<dbReference type="AlphaFoldDB" id="A0A7W9SV85"/>
<feature type="binding site" evidence="9">
    <location>
        <position position="21"/>
    </location>
    <ligand>
        <name>Mg(2+)</name>
        <dbReference type="ChEBI" id="CHEBI:18420"/>
    </ligand>
</feature>
<evidence type="ECO:0000256" key="2">
    <source>
        <dbReference type="ARBA" id="ARBA00022679"/>
    </source>
</evidence>
<dbReference type="EMBL" id="JACHGW010000004">
    <property type="protein sequence ID" value="MBB6052663.1"/>
    <property type="molecule type" value="Genomic_DNA"/>
</dbReference>
<keyword evidence="7 9" id="KW-0460">Magnesium</keyword>
<dbReference type="GO" id="GO:0016260">
    <property type="term" value="P:selenocysteine biosynthetic process"/>
    <property type="evidence" value="ECO:0007669"/>
    <property type="project" value="InterPro"/>
</dbReference>
<dbReference type="InterPro" id="IPR023061">
    <property type="entry name" value="SelD_I"/>
</dbReference>
<dbReference type="HAMAP" id="MF_00625">
    <property type="entry name" value="SelD"/>
    <property type="match status" value="1"/>
</dbReference>
<sequence length="333" mass="34499">MAGLPHEKHPDLLVGLDTSDDAGVIRLSPELALIQTLDFFTPIVNDPYDFGRIAAANALSDVYAMGGIPLTAMNILCFPIKELPGDVLAEILRGGGDQLRLAGVHLAGGHSVDDPEPKFGLSVTGTVHPERVTTNAGARPGDVLVLTKPLGTGILMTAAKFDKLDDHTLQLAVESMATLNAAAAAAMREVGICPPAPTSGGVREGAVSAATDITGFGLLGHLSHIARQSGVRLHLENDAIPLLPRAVELARAGFTTGGGASNAEYLAELVTFDPSVPDDQREVFFDPQTSGGLCIAVASGKLVALLAALERHGVVTRAVIGRVEAGEPQILVT</sequence>
<feature type="domain" description="PurM-like N-terminal" evidence="10">
    <location>
        <begin position="20"/>
        <end position="127"/>
    </location>
</feature>
<keyword evidence="8 9" id="KW-0711">Selenium</keyword>
<reference evidence="12 13" key="1">
    <citation type="submission" date="2020-08" db="EMBL/GenBank/DDBJ databases">
        <title>Genomic Encyclopedia of Type Strains, Phase IV (KMG-IV): sequencing the most valuable type-strain genomes for metagenomic binning, comparative biology and taxonomic classification.</title>
        <authorList>
            <person name="Goeker M."/>
        </authorList>
    </citation>
    <scope>NUCLEOTIDE SEQUENCE [LARGE SCALE GENOMIC DNA]</scope>
    <source>
        <strain evidence="12 13">DSM 23562</strain>
    </source>
</reference>
<dbReference type="GO" id="GO:0005524">
    <property type="term" value="F:ATP binding"/>
    <property type="evidence" value="ECO:0007669"/>
    <property type="project" value="UniProtKB-UniRule"/>
</dbReference>
<feature type="binding site" evidence="9">
    <location>
        <begin position="109"/>
        <end position="111"/>
    </location>
    <ligand>
        <name>ATP</name>
        <dbReference type="ChEBI" id="CHEBI:30616"/>
        <note>ligand shared between dimeric partners</note>
    </ligand>
</feature>
<name>A0A7W9SV85_ARMRO</name>
<evidence type="ECO:0000256" key="3">
    <source>
        <dbReference type="ARBA" id="ARBA00022723"/>
    </source>
</evidence>
<dbReference type="EC" id="2.7.9.3" evidence="9"/>
<dbReference type="PANTHER" id="PTHR10256:SF0">
    <property type="entry name" value="INACTIVE SELENIDE, WATER DIKINASE-LIKE PROTEIN-RELATED"/>
    <property type="match status" value="1"/>
</dbReference>
<evidence type="ECO:0000256" key="9">
    <source>
        <dbReference type="HAMAP-Rule" id="MF_00625"/>
    </source>
</evidence>
<comment type="function">
    <text evidence="9">Synthesizes selenophosphate from selenide and ATP.</text>
</comment>
<comment type="cofactor">
    <cofactor evidence="9">
        <name>Mg(2+)</name>
        <dbReference type="ChEBI" id="CHEBI:18420"/>
    </cofactor>
    <text evidence="9">Binds 1 Mg(2+) ion per monomer.</text>
</comment>
<dbReference type="Gene3D" id="3.30.1330.10">
    <property type="entry name" value="PurM-like, N-terminal domain"/>
    <property type="match status" value="1"/>
</dbReference>
<dbReference type="PIRSF" id="PIRSF036407">
    <property type="entry name" value="Selenphspht_syn"/>
    <property type="match status" value="1"/>
</dbReference>
<keyword evidence="3 9" id="KW-0479">Metal-binding</keyword>
<evidence type="ECO:0000259" key="10">
    <source>
        <dbReference type="Pfam" id="PF00586"/>
    </source>
</evidence>
<dbReference type="InterPro" id="IPR036921">
    <property type="entry name" value="PurM-like_N_sf"/>
</dbReference>
<dbReference type="NCBIfam" id="TIGR00476">
    <property type="entry name" value="selD"/>
    <property type="match status" value="1"/>
</dbReference>
<proteinExistence type="inferred from homology"/>
<dbReference type="InterPro" id="IPR036676">
    <property type="entry name" value="PurM-like_C_sf"/>
</dbReference>
<dbReference type="FunFam" id="3.30.1330.10:FF:000003">
    <property type="entry name" value="Selenide, water dikinase"/>
    <property type="match status" value="1"/>
</dbReference>
<comment type="caution">
    <text evidence="9">Lacks conserved residue(s) required for the propagation of feature annotation.</text>
</comment>
<keyword evidence="13" id="KW-1185">Reference proteome</keyword>
<dbReference type="Proteomes" id="UP000520814">
    <property type="component" value="Unassembled WGS sequence"/>
</dbReference>
<dbReference type="Gene3D" id="3.90.650.10">
    <property type="entry name" value="PurM-like C-terminal domain"/>
    <property type="match status" value="1"/>
</dbReference>
<keyword evidence="6 9" id="KW-0067">ATP-binding</keyword>
<dbReference type="NCBIfam" id="NF002098">
    <property type="entry name" value="PRK00943.1"/>
    <property type="match status" value="1"/>
</dbReference>
<feature type="binding site" evidence="9">
    <location>
        <position position="212"/>
    </location>
    <ligand>
        <name>Mg(2+)</name>
        <dbReference type="ChEBI" id="CHEBI:18420"/>
    </ligand>
</feature>
<comment type="similarity">
    <text evidence="1 9">Belongs to the selenophosphate synthase 1 family. Class I subfamily.</text>
</comment>
<comment type="subunit">
    <text evidence="9">Homodimer.</text>
</comment>
<dbReference type="CDD" id="cd02195">
    <property type="entry name" value="SelD"/>
    <property type="match status" value="1"/>
</dbReference>
<gene>
    <name evidence="9" type="primary">selD</name>
    <name evidence="12" type="ORF">HNQ39_004484</name>
</gene>
<accession>A0A7W9SV85</accession>
<keyword evidence="5 9" id="KW-0418">Kinase</keyword>
<keyword evidence="2 9" id="KW-0808">Transferase</keyword>
<comment type="caution">
    <text evidence="12">The sequence shown here is derived from an EMBL/GenBank/DDBJ whole genome shotgun (WGS) entry which is preliminary data.</text>
</comment>
<evidence type="ECO:0000256" key="5">
    <source>
        <dbReference type="ARBA" id="ARBA00022777"/>
    </source>
</evidence>
<evidence type="ECO:0000313" key="13">
    <source>
        <dbReference type="Proteomes" id="UP000520814"/>
    </source>
</evidence>
<feature type="domain" description="PurM-like C-terminal" evidence="11">
    <location>
        <begin position="139"/>
        <end position="327"/>
    </location>
</feature>
<evidence type="ECO:0000256" key="4">
    <source>
        <dbReference type="ARBA" id="ARBA00022741"/>
    </source>
</evidence>
<evidence type="ECO:0000256" key="8">
    <source>
        <dbReference type="ARBA" id="ARBA00023266"/>
    </source>
</evidence>
<evidence type="ECO:0000313" key="12">
    <source>
        <dbReference type="EMBL" id="MBB6052663.1"/>
    </source>
</evidence>
<evidence type="ECO:0000256" key="1">
    <source>
        <dbReference type="ARBA" id="ARBA00008026"/>
    </source>
</evidence>
<dbReference type="InterPro" id="IPR010918">
    <property type="entry name" value="PurM-like_C_dom"/>
</dbReference>
<dbReference type="PANTHER" id="PTHR10256">
    <property type="entry name" value="SELENIDE, WATER DIKINASE"/>
    <property type="match status" value="1"/>
</dbReference>
<dbReference type="SUPFAM" id="SSF56042">
    <property type="entry name" value="PurM C-terminal domain-like"/>
    <property type="match status" value="1"/>
</dbReference>
<dbReference type="GO" id="GO:0000287">
    <property type="term" value="F:magnesium ion binding"/>
    <property type="evidence" value="ECO:0007669"/>
    <property type="project" value="UniProtKB-UniRule"/>
</dbReference>